<proteinExistence type="predicted"/>
<evidence type="ECO:0000256" key="8">
    <source>
        <dbReference type="ARBA" id="ARBA00023239"/>
    </source>
</evidence>
<keyword evidence="11" id="KW-1185">Reference proteome</keyword>
<keyword evidence="6" id="KW-0822">Tryptophan biosynthesis</keyword>
<feature type="domain" description="Indole-3-glycerol phosphate synthase" evidence="9">
    <location>
        <begin position="4"/>
        <end position="260"/>
    </location>
</feature>
<organism evidence="10 11">
    <name type="scientific">Desulfovibrio piger</name>
    <dbReference type="NCBI Taxonomy" id="901"/>
    <lineage>
        <taxon>Bacteria</taxon>
        <taxon>Pseudomonadati</taxon>
        <taxon>Thermodesulfobacteriota</taxon>
        <taxon>Desulfovibrionia</taxon>
        <taxon>Desulfovibrionales</taxon>
        <taxon>Desulfovibrionaceae</taxon>
        <taxon>Desulfovibrio</taxon>
    </lineage>
</organism>
<comment type="catalytic activity">
    <reaction evidence="1">
        <text>1-(2-carboxyphenylamino)-1-deoxy-D-ribulose 5-phosphate + H(+) = (1S,2R)-1-C-(indol-3-yl)glycerol 3-phosphate + CO2 + H2O</text>
        <dbReference type="Rhea" id="RHEA:23476"/>
        <dbReference type="ChEBI" id="CHEBI:15377"/>
        <dbReference type="ChEBI" id="CHEBI:15378"/>
        <dbReference type="ChEBI" id="CHEBI:16526"/>
        <dbReference type="ChEBI" id="CHEBI:58613"/>
        <dbReference type="ChEBI" id="CHEBI:58866"/>
        <dbReference type="EC" id="4.1.1.48"/>
    </reaction>
</comment>
<dbReference type="EC" id="4.1.1.48" evidence="3"/>
<dbReference type="PROSITE" id="PS00614">
    <property type="entry name" value="IGPS"/>
    <property type="match status" value="1"/>
</dbReference>
<dbReference type="AlphaFoldDB" id="A0A1K1LCE3"/>
<dbReference type="Proteomes" id="UP000186323">
    <property type="component" value="Chromosome I"/>
</dbReference>
<dbReference type="SUPFAM" id="SSF51366">
    <property type="entry name" value="Ribulose-phoshate binding barrel"/>
    <property type="match status" value="1"/>
</dbReference>
<reference evidence="11" key="1">
    <citation type="submission" date="2016-10" db="EMBL/GenBank/DDBJ databases">
        <authorList>
            <person name="Wegmann U."/>
        </authorList>
    </citation>
    <scope>NUCLEOTIDE SEQUENCE [LARGE SCALE GENOMIC DNA]</scope>
</reference>
<accession>A0A1K1LCE3</accession>
<comment type="pathway">
    <text evidence="2">Amino-acid biosynthesis; L-tryptophan biosynthesis; L-tryptophan from chorismate: step 4/5.</text>
</comment>
<dbReference type="InterPro" id="IPR001468">
    <property type="entry name" value="Indole-3-GlycerolPSynthase_CS"/>
</dbReference>
<name>A0A1K1LCE3_9BACT</name>
<dbReference type="CDD" id="cd00331">
    <property type="entry name" value="IGPS"/>
    <property type="match status" value="1"/>
</dbReference>
<dbReference type="OrthoDB" id="9804217at2"/>
<evidence type="ECO:0000259" key="9">
    <source>
        <dbReference type="Pfam" id="PF00218"/>
    </source>
</evidence>
<keyword evidence="8 10" id="KW-0456">Lyase</keyword>
<keyword evidence="7" id="KW-0057">Aromatic amino acid biosynthesis</keyword>
<dbReference type="EMBL" id="LT630450">
    <property type="protein sequence ID" value="SFV72379.1"/>
    <property type="molecule type" value="Genomic_DNA"/>
</dbReference>
<dbReference type="GO" id="GO:0004425">
    <property type="term" value="F:indole-3-glycerol-phosphate synthase activity"/>
    <property type="evidence" value="ECO:0007669"/>
    <property type="project" value="UniProtKB-EC"/>
</dbReference>
<evidence type="ECO:0000256" key="1">
    <source>
        <dbReference type="ARBA" id="ARBA00001633"/>
    </source>
</evidence>
<protein>
    <recommendedName>
        <fullName evidence="3">indole-3-glycerol-phosphate synthase</fullName>
        <ecNumber evidence="3">4.1.1.48</ecNumber>
    </recommendedName>
</protein>
<dbReference type="GO" id="GO:0004640">
    <property type="term" value="F:phosphoribosylanthranilate isomerase activity"/>
    <property type="evidence" value="ECO:0007669"/>
    <property type="project" value="TreeGrafter"/>
</dbReference>
<dbReference type="Gene3D" id="3.20.20.70">
    <property type="entry name" value="Aldolase class I"/>
    <property type="match status" value="1"/>
</dbReference>
<dbReference type="GO" id="GO:0000162">
    <property type="term" value="P:L-tryptophan biosynthetic process"/>
    <property type="evidence" value="ECO:0007669"/>
    <property type="project" value="UniProtKB-UniPathway"/>
</dbReference>
<evidence type="ECO:0000313" key="11">
    <source>
        <dbReference type="Proteomes" id="UP000186323"/>
    </source>
</evidence>
<sequence length="271" mass="29381">MLLERFLWAKADEVARLRRQEREDGLPAPYSGQRGDFAAALQGRKEGAPLAVIAEFKQASPSRGRICDTLTVEEAARQYVNAGAGALSILTERRFFAGELDFLGRAAARCPGTPLLRKDFIFDPLQVRATAATPAAALLLIVALTPDAALLRRLREQAESFGMQAVVEVCGRKDLALARESGARLIQVNARDLDTLRVDRRACLELARQFPPEQGEIWIAASGMDRRGHLEEAARAGFSAALVGTALMADGEPGAALHRLLHGREEGHHAA</sequence>
<dbReference type="RefSeq" id="WP_072332632.1">
    <property type="nucleotide sequence ID" value="NZ_CALJDE010000069.1"/>
</dbReference>
<dbReference type="InterPro" id="IPR045186">
    <property type="entry name" value="Indole-3-glycerol_P_synth"/>
</dbReference>
<dbReference type="PANTHER" id="PTHR22854">
    <property type="entry name" value="TRYPTOPHAN BIOSYNTHESIS PROTEIN"/>
    <property type="match status" value="1"/>
</dbReference>
<gene>
    <name evidence="10" type="ORF">DESPIGER_0491</name>
</gene>
<dbReference type="Pfam" id="PF00218">
    <property type="entry name" value="IGPS"/>
    <property type="match status" value="1"/>
</dbReference>
<keyword evidence="5" id="KW-0210">Decarboxylase</keyword>
<evidence type="ECO:0000256" key="5">
    <source>
        <dbReference type="ARBA" id="ARBA00022793"/>
    </source>
</evidence>
<dbReference type="KEGG" id="dpg:DESPIGER_0491"/>
<evidence type="ECO:0000256" key="4">
    <source>
        <dbReference type="ARBA" id="ARBA00022605"/>
    </source>
</evidence>
<dbReference type="InterPro" id="IPR011060">
    <property type="entry name" value="RibuloseP-bd_barrel"/>
</dbReference>
<evidence type="ECO:0000313" key="10">
    <source>
        <dbReference type="EMBL" id="SFV72379.1"/>
    </source>
</evidence>
<evidence type="ECO:0000256" key="7">
    <source>
        <dbReference type="ARBA" id="ARBA00023141"/>
    </source>
</evidence>
<keyword evidence="4" id="KW-0028">Amino-acid biosynthesis</keyword>
<evidence type="ECO:0000256" key="6">
    <source>
        <dbReference type="ARBA" id="ARBA00022822"/>
    </source>
</evidence>
<evidence type="ECO:0000256" key="3">
    <source>
        <dbReference type="ARBA" id="ARBA00012362"/>
    </source>
</evidence>
<dbReference type="UniPathway" id="UPA00035">
    <property type="reaction ID" value="UER00043"/>
</dbReference>
<dbReference type="InterPro" id="IPR013785">
    <property type="entry name" value="Aldolase_TIM"/>
</dbReference>
<evidence type="ECO:0000256" key="2">
    <source>
        <dbReference type="ARBA" id="ARBA00004696"/>
    </source>
</evidence>
<dbReference type="InterPro" id="IPR013798">
    <property type="entry name" value="Indole-3-glycerol_P_synth_dom"/>
</dbReference>
<dbReference type="PANTHER" id="PTHR22854:SF2">
    <property type="entry name" value="INDOLE-3-GLYCEROL-PHOSPHATE SYNTHASE"/>
    <property type="match status" value="1"/>
</dbReference>